<dbReference type="PROSITE" id="PS00381">
    <property type="entry name" value="CLP_PROTEASE_SER"/>
    <property type="match status" value="1"/>
</dbReference>
<evidence type="ECO:0000313" key="2">
    <source>
        <dbReference type="EMBL" id="HIR92994.1"/>
    </source>
</evidence>
<dbReference type="InterPro" id="IPR018215">
    <property type="entry name" value="ClpP_Ser_AS"/>
</dbReference>
<dbReference type="GO" id="GO:0006515">
    <property type="term" value="P:protein quality control for misfolded or incompletely synthesized proteins"/>
    <property type="evidence" value="ECO:0007669"/>
    <property type="project" value="TreeGrafter"/>
</dbReference>
<dbReference type="InterPro" id="IPR001907">
    <property type="entry name" value="ClpP"/>
</dbReference>
<evidence type="ECO:0000313" key="3">
    <source>
        <dbReference type="Proteomes" id="UP000886841"/>
    </source>
</evidence>
<dbReference type="Proteomes" id="UP000886841">
    <property type="component" value="Unassembled WGS sequence"/>
</dbReference>
<organism evidence="2 3">
    <name type="scientific">Candidatus Egerieimonas intestinavium</name>
    <dbReference type="NCBI Taxonomy" id="2840777"/>
    <lineage>
        <taxon>Bacteria</taxon>
        <taxon>Bacillati</taxon>
        <taxon>Bacillota</taxon>
        <taxon>Clostridia</taxon>
        <taxon>Lachnospirales</taxon>
        <taxon>Lachnospiraceae</taxon>
        <taxon>Lachnospiraceae incertae sedis</taxon>
        <taxon>Candidatus Egerieimonas</taxon>
    </lineage>
</organism>
<sequence>MQIPNIIKETCNGYFVHTIRDEMLMHREVECVGSVNEESVNSLILQLRYLERQDPAGEITIYINSPGGEVSSGLALYDVMKAVRCPIRTVCMGLAASMGAVLLAAGNEREMLAHSRVMIHDPLIAGNGMKGSALYLDSKVKDLMNTRDIIAGILSEHTHRTKEEILEYTARDTYFYAEEAIEFGLADRIITQL</sequence>
<dbReference type="EC" id="3.4.21.92" evidence="1"/>
<dbReference type="AlphaFoldDB" id="A0A9D1JFJ8"/>
<comment type="catalytic activity">
    <reaction evidence="1">
        <text>Hydrolysis of proteins to small peptides in the presence of ATP and magnesium. alpha-casein is the usual test substrate. In the absence of ATP, only oligopeptides shorter than five residues are hydrolyzed (such as succinyl-Leu-Tyr-|-NHMec, and Leu-Tyr-Leu-|-Tyr-Trp, in which cleavage of the -Tyr-|-Leu- and -Tyr-|-Trp bonds also occurs).</text>
        <dbReference type="EC" id="3.4.21.92"/>
    </reaction>
</comment>
<gene>
    <name evidence="2" type="ORF">IAB98_06210</name>
</gene>
<dbReference type="Pfam" id="PF00574">
    <property type="entry name" value="CLP_protease"/>
    <property type="match status" value="1"/>
</dbReference>
<name>A0A9D1JFJ8_9FIRM</name>
<accession>A0A9D1JFJ8</accession>
<dbReference type="PANTHER" id="PTHR10381:SF11">
    <property type="entry name" value="ATP-DEPENDENT CLP PROTEASE PROTEOLYTIC SUBUNIT, MITOCHONDRIAL"/>
    <property type="match status" value="1"/>
</dbReference>
<reference evidence="2" key="2">
    <citation type="journal article" date="2021" name="PeerJ">
        <title>Extensive microbial diversity within the chicken gut microbiome revealed by metagenomics and culture.</title>
        <authorList>
            <person name="Gilroy R."/>
            <person name="Ravi A."/>
            <person name="Getino M."/>
            <person name="Pursley I."/>
            <person name="Horton D.L."/>
            <person name="Alikhan N.F."/>
            <person name="Baker D."/>
            <person name="Gharbi K."/>
            <person name="Hall N."/>
            <person name="Watson M."/>
            <person name="Adriaenssens E.M."/>
            <person name="Foster-Nyarko E."/>
            <person name="Jarju S."/>
            <person name="Secka A."/>
            <person name="Antonio M."/>
            <person name="Oren A."/>
            <person name="Chaudhuri R.R."/>
            <person name="La Ragione R."/>
            <person name="Hildebrand F."/>
            <person name="Pallen M.J."/>
        </authorList>
    </citation>
    <scope>NUCLEOTIDE SEQUENCE</scope>
    <source>
        <strain evidence="2">ChiSxjej1B13-7041</strain>
    </source>
</reference>
<dbReference type="PANTHER" id="PTHR10381">
    <property type="entry name" value="ATP-DEPENDENT CLP PROTEASE PROTEOLYTIC SUBUNIT"/>
    <property type="match status" value="1"/>
</dbReference>
<keyword evidence="2" id="KW-0645">Protease</keyword>
<keyword evidence="2" id="KW-0378">Hydrolase</keyword>
<proteinExistence type="predicted"/>
<dbReference type="CDD" id="cd07017">
    <property type="entry name" value="S14_ClpP_2"/>
    <property type="match status" value="1"/>
</dbReference>
<dbReference type="GO" id="GO:0004176">
    <property type="term" value="F:ATP-dependent peptidase activity"/>
    <property type="evidence" value="ECO:0007669"/>
    <property type="project" value="InterPro"/>
</dbReference>
<protein>
    <recommendedName>
        <fullName evidence="1">Endopeptidase Clp</fullName>
        <ecNumber evidence="1">3.4.21.92</ecNumber>
    </recommendedName>
</protein>
<dbReference type="GO" id="GO:0004252">
    <property type="term" value="F:serine-type endopeptidase activity"/>
    <property type="evidence" value="ECO:0007669"/>
    <property type="project" value="InterPro"/>
</dbReference>
<reference evidence="2" key="1">
    <citation type="submission" date="2020-10" db="EMBL/GenBank/DDBJ databases">
        <authorList>
            <person name="Gilroy R."/>
        </authorList>
    </citation>
    <scope>NUCLEOTIDE SEQUENCE</scope>
    <source>
        <strain evidence="2">ChiSxjej1B13-7041</strain>
    </source>
</reference>
<feature type="active site" evidence="1">
    <location>
        <position position="97"/>
    </location>
</feature>
<evidence type="ECO:0000256" key="1">
    <source>
        <dbReference type="PROSITE-ProRule" id="PRU10085"/>
    </source>
</evidence>
<dbReference type="GO" id="GO:0051117">
    <property type="term" value="F:ATPase binding"/>
    <property type="evidence" value="ECO:0007669"/>
    <property type="project" value="TreeGrafter"/>
</dbReference>
<comment type="caution">
    <text evidence="2">The sequence shown here is derived from an EMBL/GenBank/DDBJ whole genome shotgun (WGS) entry which is preliminary data.</text>
</comment>
<dbReference type="InterPro" id="IPR023562">
    <property type="entry name" value="ClpP/TepA"/>
</dbReference>
<dbReference type="EMBL" id="DVHU01000059">
    <property type="protein sequence ID" value="HIR92994.1"/>
    <property type="molecule type" value="Genomic_DNA"/>
</dbReference>
<dbReference type="GO" id="GO:0009368">
    <property type="term" value="C:endopeptidase Clp complex"/>
    <property type="evidence" value="ECO:0007669"/>
    <property type="project" value="TreeGrafter"/>
</dbReference>